<dbReference type="InterPro" id="IPR047057">
    <property type="entry name" value="MerR_fam"/>
</dbReference>
<accession>A0ABV6P1Q9</accession>
<dbReference type="InterPro" id="IPR000551">
    <property type="entry name" value="MerR-type_HTH_dom"/>
</dbReference>
<gene>
    <name evidence="4" type="ORF">ACFFHU_22840</name>
</gene>
<dbReference type="SMART" id="SM00422">
    <property type="entry name" value="HTH_MERR"/>
    <property type="match status" value="1"/>
</dbReference>
<comment type="caution">
    <text evidence="4">The sequence shown here is derived from an EMBL/GenBank/DDBJ whole genome shotgun (WGS) entry which is preliminary data.</text>
</comment>
<feature type="compositionally biased region" description="Low complexity" evidence="2">
    <location>
        <begin position="127"/>
        <end position="140"/>
    </location>
</feature>
<protein>
    <submittedName>
        <fullName evidence="4">MerR family transcriptional regulator</fullName>
    </submittedName>
</protein>
<dbReference type="PANTHER" id="PTHR30204">
    <property type="entry name" value="REDOX-CYCLING DRUG-SENSING TRANSCRIPTIONAL ACTIVATOR SOXR"/>
    <property type="match status" value="1"/>
</dbReference>
<dbReference type="SUPFAM" id="SSF46955">
    <property type="entry name" value="Putative DNA-binding domain"/>
    <property type="match status" value="1"/>
</dbReference>
<keyword evidence="1" id="KW-0238">DNA-binding</keyword>
<proteinExistence type="predicted"/>
<dbReference type="PANTHER" id="PTHR30204:SF98">
    <property type="entry name" value="HTH-TYPE TRANSCRIPTIONAL REGULATOR ADHR"/>
    <property type="match status" value="1"/>
</dbReference>
<dbReference type="Pfam" id="PF13411">
    <property type="entry name" value="MerR_1"/>
    <property type="match status" value="1"/>
</dbReference>
<dbReference type="CDD" id="cd01109">
    <property type="entry name" value="HTH_YyaN"/>
    <property type="match status" value="1"/>
</dbReference>
<dbReference type="Proteomes" id="UP001589894">
    <property type="component" value="Unassembled WGS sequence"/>
</dbReference>
<dbReference type="EMBL" id="JBHLUE010000019">
    <property type="protein sequence ID" value="MFC0566965.1"/>
    <property type="molecule type" value="Genomic_DNA"/>
</dbReference>
<evidence type="ECO:0000313" key="5">
    <source>
        <dbReference type="Proteomes" id="UP001589894"/>
    </source>
</evidence>
<name>A0ABV6P1Q9_9ACTN</name>
<organism evidence="4 5">
    <name type="scientific">Plantactinospora siamensis</name>
    <dbReference type="NCBI Taxonomy" id="555372"/>
    <lineage>
        <taxon>Bacteria</taxon>
        <taxon>Bacillati</taxon>
        <taxon>Actinomycetota</taxon>
        <taxon>Actinomycetes</taxon>
        <taxon>Micromonosporales</taxon>
        <taxon>Micromonosporaceae</taxon>
        <taxon>Plantactinospora</taxon>
    </lineage>
</organism>
<sequence>MPELTTGTLSIGEVSERTGLSVHALRFYEREGILANPVSRGAGGRRVYREEDVDWLTVCVVLRASGMPLPDIRRYTELVRAGAGNEVARLELLRAHRIRVLDQMAQLERSLDLVNYKVGIYEDILDAAGSPPDSPAPALGDRPAPPALGDRTAAGGSGVPREREHR</sequence>
<evidence type="ECO:0000256" key="2">
    <source>
        <dbReference type="SAM" id="MobiDB-lite"/>
    </source>
</evidence>
<dbReference type="PROSITE" id="PS00552">
    <property type="entry name" value="HTH_MERR_1"/>
    <property type="match status" value="1"/>
</dbReference>
<evidence type="ECO:0000259" key="3">
    <source>
        <dbReference type="PROSITE" id="PS50937"/>
    </source>
</evidence>
<keyword evidence="5" id="KW-1185">Reference proteome</keyword>
<dbReference type="InterPro" id="IPR009061">
    <property type="entry name" value="DNA-bd_dom_put_sf"/>
</dbReference>
<feature type="domain" description="HTH merR-type" evidence="3">
    <location>
        <begin position="8"/>
        <end position="78"/>
    </location>
</feature>
<dbReference type="PROSITE" id="PS50937">
    <property type="entry name" value="HTH_MERR_2"/>
    <property type="match status" value="1"/>
</dbReference>
<dbReference type="Gene3D" id="1.10.1660.10">
    <property type="match status" value="1"/>
</dbReference>
<reference evidence="4 5" key="1">
    <citation type="submission" date="2024-09" db="EMBL/GenBank/DDBJ databases">
        <authorList>
            <person name="Sun Q."/>
            <person name="Mori K."/>
        </authorList>
    </citation>
    <scope>NUCLEOTIDE SEQUENCE [LARGE SCALE GENOMIC DNA]</scope>
    <source>
        <strain evidence="4 5">TBRC 2205</strain>
    </source>
</reference>
<dbReference type="RefSeq" id="WP_377342089.1">
    <property type="nucleotide sequence ID" value="NZ_JBHLUE010000019.1"/>
</dbReference>
<evidence type="ECO:0000256" key="1">
    <source>
        <dbReference type="ARBA" id="ARBA00023125"/>
    </source>
</evidence>
<evidence type="ECO:0000313" key="4">
    <source>
        <dbReference type="EMBL" id="MFC0566965.1"/>
    </source>
</evidence>
<feature type="region of interest" description="Disordered" evidence="2">
    <location>
        <begin position="127"/>
        <end position="166"/>
    </location>
</feature>